<proteinExistence type="inferred from homology"/>
<keyword evidence="9 10" id="KW-0472">Membrane</keyword>
<organism evidence="12 13">
    <name type="scientific">Sulfobacillus acidophilus</name>
    <dbReference type="NCBI Taxonomy" id="53633"/>
    <lineage>
        <taxon>Bacteria</taxon>
        <taxon>Bacillati</taxon>
        <taxon>Bacillota</taxon>
        <taxon>Clostridia</taxon>
        <taxon>Eubacteriales</taxon>
        <taxon>Clostridiales Family XVII. Incertae Sedis</taxon>
        <taxon>Sulfobacillus</taxon>
    </lineage>
</organism>
<comment type="catalytic activity">
    <reaction evidence="1 10">
        <text>2 ATP = 3',3'-c-di-AMP + 2 diphosphate</text>
        <dbReference type="Rhea" id="RHEA:35655"/>
        <dbReference type="ChEBI" id="CHEBI:30616"/>
        <dbReference type="ChEBI" id="CHEBI:33019"/>
        <dbReference type="ChEBI" id="CHEBI:71500"/>
        <dbReference type="EC" id="2.7.7.85"/>
    </reaction>
</comment>
<keyword evidence="3 10" id="KW-0808">Transferase</keyword>
<dbReference type="Proteomes" id="UP000241848">
    <property type="component" value="Unassembled WGS sequence"/>
</dbReference>
<dbReference type="PROSITE" id="PS51794">
    <property type="entry name" value="DAC"/>
    <property type="match status" value="1"/>
</dbReference>
<feature type="transmembrane region" description="Helical" evidence="10">
    <location>
        <begin position="12"/>
        <end position="32"/>
    </location>
</feature>
<comment type="subunit">
    <text evidence="10">Probably a homodimer.</text>
</comment>
<dbReference type="GO" id="GO:0005524">
    <property type="term" value="F:ATP binding"/>
    <property type="evidence" value="ECO:0007669"/>
    <property type="project" value="UniProtKB-UniRule"/>
</dbReference>
<dbReference type="EMBL" id="PXYV01000005">
    <property type="protein sequence ID" value="PSR23481.1"/>
    <property type="molecule type" value="Genomic_DNA"/>
</dbReference>
<evidence type="ECO:0000256" key="10">
    <source>
        <dbReference type="HAMAP-Rule" id="MF_01499"/>
    </source>
</evidence>
<dbReference type="PANTHER" id="PTHR34185">
    <property type="entry name" value="DIADENYLATE CYCLASE"/>
    <property type="match status" value="1"/>
</dbReference>
<comment type="function">
    <text evidence="10">Catalyzes the condensation of 2 ATP molecules into cyclic di-AMP (c-di-AMP), a second messenger used to regulate differing processes in different bacteria.</text>
</comment>
<dbReference type="GO" id="GO:0004016">
    <property type="term" value="F:adenylate cyclase activity"/>
    <property type="evidence" value="ECO:0007669"/>
    <property type="project" value="UniProtKB-UniRule"/>
</dbReference>
<dbReference type="InterPro" id="IPR014046">
    <property type="entry name" value="C-di-AMP_synthase"/>
</dbReference>
<protein>
    <recommendedName>
        <fullName evidence="10">Diadenylate cyclase</fullName>
        <shortName evidence="10">DAC</shortName>
        <ecNumber evidence="10">2.7.7.85</ecNumber>
    </recommendedName>
    <alternativeName>
        <fullName evidence="10">Cyclic-di-AMP synthase</fullName>
        <shortName evidence="10">c-di-AMP synthase</shortName>
    </alternativeName>
</protein>
<gene>
    <name evidence="10" type="primary">dacA</name>
    <name evidence="12" type="ORF">C7B45_02780</name>
</gene>
<comment type="caution">
    <text evidence="12">The sequence shown here is derived from an EMBL/GenBank/DDBJ whole genome shotgun (WGS) entry which is preliminary data.</text>
</comment>
<accession>A0A2T2WML6</accession>
<name>A0A2T2WML6_9FIRM</name>
<sequence>MLAFIQNMTPVSGLISVVDVAIVSYGVYRLFLLIRGTRAVQLIKGIVLLLLAVPVSNWLRLSATHMVLKDIQTMLIVAIPIVFQPELRRALEQLGQGRFFSETLLNHEEVDLAHMIDELARAADRLSRSRTGALMVIERQTGLADYAATGTPIDAVVTSALLENIFVPNTPLHDGAAIIRGDRVVAAAAFLPLTDSAQPGSELGSRHRAALGISEQSDAIAVTVSEETGWISVAIEGRLYRRLEDRALREMLVRYLPARPHVTLGRFWHRGAQS</sequence>
<keyword evidence="7 10" id="KW-0067">ATP-binding</keyword>
<dbReference type="InterPro" id="IPR034701">
    <property type="entry name" value="CdaA"/>
</dbReference>
<dbReference type="GO" id="GO:0006171">
    <property type="term" value="P:cAMP biosynthetic process"/>
    <property type="evidence" value="ECO:0007669"/>
    <property type="project" value="InterPro"/>
</dbReference>
<evidence type="ECO:0000313" key="13">
    <source>
        <dbReference type="Proteomes" id="UP000241848"/>
    </source>
</evidence>
<keyword evidence="6 10" id="KW-0547">Nucleotide-binding</keyword>
<dbReference type="Gene3D" id="3.40.1700.10">
    <property type="entry name" value="DNA integrity scanning protein, DisA, N-terminal domain"/>
    <property type="match status" value="1"/>
</dbReference>
<comment type="similarity">
    <text evidence="10">Belongs to the adenylate cyclase family. DacA/CdaA subfamily.</text>
</comment>
<feature type="transmembrane region" description="Helical" evidence="10">
    <location>
        <begin position="39"/>
        <end position="59"/>
    </location>
</feature>
<evidence type="ECO:0000256" key="3">
    <source>
        <dbReference type="ARBA" id="ARBA00022679"/>
    </source>
</evidence>
<evidence type="ECO:0000256" key="2">
    <source>
        <dbReference type="ARBA" id="ARBA00022475"/>
    </source>
</evidence>
<comment type="caution">
    <text evidence="10">Lacks conserved residue(s) required for the propagation of feature annotation.</text>
</comment>
<evidence type="ECO:0000259" key="11">
    <source>
        <dbReference type="PROSITE" id="PS51794"/>
    </source>
</evidence>
<dbReference type="FunFam" id="3.40.1700.10:FF:000002">
    <property type="entry name" value="Diadenylate cyclase"/>
    <property type="match status" value="1"/>
</dbReference>
<keyword evidence="5 10" id="KW-0548">Nucleotidyltransferase</keyword>
<dbReference type="InterPro" id="IPR003390">
    <property type="entry name" value="DNA_integrity_scan_DisA_N"/>
</dbReference>
<feature type="domain" description="DAC" evidence="11">
    <location>
        <begin position="84"/>
        <end position="245"/>
    </location>
</feature>
<dbReference type="PIRSF" id="PIRSF004793">
    <property type="entry name" value="UCP004793"/>
    <property type="match status" value="1"/>
</dbReference>
<evidence type="ECO:0000256" key="9">
    <source>
        <dbReference type="ARBA" id="ARBA00023136"/>
    </source>
</evidence>
<evidence type="ECO:0000256" key="4">
    <source>
        <dbReference type="ARBA" id="ARBA00022692"/>
    </source>
</evidence>
<evidence type="ECO:0000256" key="7">
    <source>
        <dbReference type="ARBA" id="ARBA00022840"/>
    </source>
</evidence>
<evidence type="ECO:0000256" key="6">
    <source>
        <dbReference type="ARBA" id="ARBA00022741"/>
    </source>
</evidence>
<dbReference type="GO" id="GO:0106408">
    <property type="term" value="F:diadenylate cyclase activity"/>
    <property type="evidence" value="ECO:0007669"/>
    <property type="project" value="UniProtKB-EC"/>
</dbReference>
<evidence type="ECO:0000256" key="1">
    <source>
        <dbReference type="ARBA" id="ARBA00000877"/>
    </source>
</evidence>
<keyword evidence="8 10" id="KW-1133">Transmembrane helix</keyword>
<dbReference type="InterPro" id="IPR050338">
    <property type="entry name" value="DisA"/>
</dbReference>
<dbReference type="HAMAP" id="MF_01499">
    <property type="entry name" value="DacA"/>
    <property type="match status" value="1"/>
</dbReference>
<dbReference type="Pfam" id="PF02457">
    <property type="entry name" value="DAC"/>
    <property type="match status" value="1"/>
</dbReference>
<reference evidence="12 13" key="1">
    <citation type="journal article" date="2014" name="BMC Genomics">
        <title>Comparison of environmental and isolate Sulfobacillus genomes reveals diverse carbon, sulfur, nitrogen, and hydrogen metabolisms.</title>
        <authorList>
            <person name="Justice N.B."/>
            <person name="Norman A."/>
            <person name="Brown C.T."/>
            <person name="Singh A."/>
            <person name="Thomas B.C."/>
            <person name="Banfield J.F."/>
        </authorList>
    </citation>
    <scope>NUCLEOTIDE SEQUENCE [LARGE SCALE GENOMIC DNA]</scope>
    <source>
        <strain evidence="12">AMDSBA3</strain>
    </source>
</reference>
<dbReference type="NCBIfam" id="TIGR00159">
    <property type="entry name" value="diadenylate cyclase CdaA"/>
    <property type="match status" value="1"/>
</dbReference>
<dbReference type="SUPFAM" id="SSF143597">
    <property type="entry name" value="YojJ-like"/>
    <property type="match status" value="1"/>
</dbReference>
<dbReference type="PANTHER" id="PTHR34185:SF1">
    <property type="entry name" value="DIADENYLATE CYCLASE"/>
    <property type="match status" value="1"/>
</dbReference>
<evidence type="ECO:0000256" key="8">
    <source>
        <dbReference type="ARBA" id="ARBA00022989"/>
    </source>
</evidence>
<keyword evidence="2 10" id="KW-1003">Cell membrane</keyword>
<dbReference type="EC" id="2.7.7.85" evidence="10"/>
<evidence type="ECO:0000256" key="5">
    <source>
        <dbReference type="ARBA" id="ARBA00022695"/>
    </source>
</evidence>
<evidence type="ECO:0000313" key="12">
    <source>
        <dbReference type="EMBL" id="PSR23481.1"/>
    </source>
</evidence>
<dbReference type="AlphaFoldDB" id="A0A2T2WML6"/>
<dbReference type="InterPro" id="IPR036888">
    <property type="entry name" value="DNA_integrity_DisA_N_sf"/>
</dbReference>
<keyword evidence="4 10" id="KW-0812">Transmembrane</keyword>